<dbReference type="RefSeq" id="WP_238103225.1">
    <property type="nucleotide sequence ID" value="NZ_JAQQPZ010000008.1"/>
</dbReference>
<dbReference type="EMBL" id="JAQQPZ010000008">
    <property type="protein sequence ID" value="MDD8059673.1"/>
    <property type="molecule type" value="Genomic_DNA"/>
</dbReference>
<dbReference type="InterPro" id="IPR018461">
    <property type="entry name" value="Na/H_Antiport_NhaC-like_C"/>
</dbReference>
<dbReference type="Proteomes" id="UP001213691">
    <property type="component" value="Unassembled WGS sequence"/>
</dbReference>
<feature type="transmembrane region" description="Helical" evidence="6">
    <location>
        <begin position="56"/>
        <end position="79"/>
    </location>
</feature>
<feature type="transmembrane region" description="Helical" evidence="6">
    <location>
        <begin position="289"/>
        <end position="310"/>
    </location>
</feature>
<dbReference type="PANTHER" id="PTHR37821">
    <property type="entry name" value="AMINO ACID TRANSPORTER YUIF-RELATED"/>
    <property type="match status" value="1"/>
</dbReference>
<accession>A0ABT5TN56</accession>
<dbReference type="InterPro" id="IPR032813">
    <property type="entry name" value="Na_H_antiport_N"/>
</dbReference>
<evidence type="ECO:0000256" key="6">
    <source>
        <dbReference type="SAM" id="Phobius"/>
    </source>
</evidence>
<keyword evidence="5 6" id="KW-0472">Membrane</keyword>
<feature type="transmembrane region" description="Helical" evidence="6">
    <location>
        <begin position="362"/>
        <end position="387"/>
    </location>
</feature>
<evidence type="ECO:0000259" key="8">
    <source>
        <dbReference type="Pfam" id="PF13726"/>
    </source>
</evidence>
<dbReference type="Pfam" id="PF13726">
    <property type="entry name" value="Na_H_antiport_2"/>
    <property type="match status" value="1"/>
</dbReference>
<feature type="domain" description="Na+/H+ antiporter NhaC-like C-terminal" evidence="7">
    <location>
        <begin position="151"/>
        <end position="434"/>
    </location>
</feature>
<keyword evidence="4 6" id="KW-1133">Transmembrane helix</keyword>
<feature type="transmembrane region" description="Helical" evidence="6">
    <location>
        <begin position="121"/>
        <end position="137"/>
    </location>
</feature>
<feature type="transmembrane region" description="Helical" evidence="6">
    <location>
        <begin position="99"/>
        <end position="115"/>
    </location>
</feature>
<dbReference type="InterPro" id="IPR052576">
    <property type="entry name" value="AA_Transporter-Related"/>
</dbReference>
<keyword evidence="3 6" id="KW-0812">Transmembrane</keyword>
<dbReference type="Pfam" id="PF03553">
    <property type="entry name" value="Na_H_antiporter"/>
    <property type="match status" value="1"/>
</dbReference>
<evidence type="ECO:0000256" key="2">
    <source>
        <dbReference type="ARBA" id="ARBA00022475"/>
    </source>
</evidence>
<feature type="transmembrane region" description="Helical" evidence="6">
    <location>
        <begin position="235"/>
        <end position="253"/>
    </location>
</feature>
<evidence type="ECO:0000313" key="10">
    <source>
        <dbReference type="Proteomes" id="UP001213691"/>
    </source>
</evidence>
<organism evidence="9 10">
    <name type="scientific">Shewanella metallivivens</name>
    <dbReference type="NCBI Taxonomy" id="2872342"/>
    <lineage>
        <taxon>Bacteria</taxon>
        <taxon>Pseudomonadati</taxon>
        <taxon>Pseudomonadota</taxon>
        <taxon>Gammaproteobacteria</taxon>
        <taxon>Alteromonadales</taxon>
        <taxon>Shewanellaceae</taxon>
        <taxon>Shewanella</taxon>
    </lineage>
</organism>
<keyword evidence="2" id="KW-1003">Cell membrane</keyword>
<dbReference type="PANTHER" id="PTHR37821:SF1">
    <property type="entry name" value="AMINO ACID TRANSPORTER YUIF-RELATED"/>
    <property type="match status" value="1"/>
</dbReference>
<evidence type="ECO:0000256" key="1">
    <source>
        <dbReference type="ARBA" id="ARBA00004651"/>
    </source>
</evidence>
<proteinExistence type="predicted"/>
<gene>
    <name evidence="9" type="ORF">PQR79_11250</name>
</gene>
<evidence type="ECO:0000256" key="5">
    <source>
        <dbReference type="ARBA" id="ARBA00023136"/>
    </source>
</evidence>
<sequence>MNAVVIAVCLMLFLSFIRINVVVALTISAVVAGLVGGLDIHQTITAFNDGLGGGAQIALSYALLGAFAAALSHSGLTTLISHSIIKKLGKEPNNNNTQMVRWLLLVAILAMAVSSQNILPIHIAFIPILIPPLLHVMSKLNIDRRLIACILTFGLVTTYMILPIGFGGIFLNDILLANLNTNGLDAVNAQIPQAMLLPALGMVCGLLMAIFISYRKPRKYMIEQPVESDTETPVIKRKSIIISISAIIVTLVVQLQTDSMIFGALSGFIIFRFSGIIKQDISKDLFNQGVHMMASIGFIMIAAAGFAAVVKSTGEVSTLVTSLGDIIGDNKALAALLMLIVGLLITMGIGSSFSTIPIIATIYVPLALNFGFSVAATIALVGTAAALGDAGSPASDSTLGPTAGLNADGQHDHIRDSVIPTFVHYNIPLLVFGWIAAMVL</sequence>
<comment type="caution">
    <text evidence="9">The sequence shown here is derived from an EMBL/GenBank/DDBJ whole genome shotgun (WGS) entry which is preliminary data.</text>
</comment>
<reference evidence="9 10" key="1">
    <citation type="submission" date="2023-02" db="EMBL/GenBank/DDBJ databases">
        <title>Genome sequence of Shewanella metallivivens ER-Te-42B-Light, sp. nov., enriched from sulfide tube worms (Riftia pachyptila) isolated from Explorer Ridge in the Pacific Ocean.</title>
        <authorList>
            <person name="Maltman C."/>
            <person name="Kuzyk S.B."/>
            <person name="Kyndt J.A."/>
            <person name="Yurkov V."/>
        </authorList>
    </citation>
    <scope>NUCLEOTIDE SEQUENCE [LARGE SCALE GENOMIC DNA]</scope>
    <source>
        <strain evidence="9 10">ER-Te-42B-Light</strain>
    </source>
</reference>
<evidence type="ECO:0000259" key="7">
    <source>
        <dbReference type="Pfam" id="PF03553"/>
    </source>
</evidence>
<feature type="transmembrane region" description="Helical" evidence="6">
    <location>
        <begin position="191"/>
        <end position="214"/>
    </location>
</feature>
<protein>
    <submittedName>
        <fullName evidence="9">Na+/H+ antiporter family protein</fullName>
    </submittedName>
</protein>
<dbReference type="PRINTS" id="PR00173">
    <property type="entry name" value="EDTRNSPORT"/>
</dbReference>
<feature type="transmembrane region" description="Helical" evidence="6">
    <location>
        <begin position="330"/>
        <end position="350"/>
    </location>
</feature>
<feature type="transmembrane region" description="Helical" evidence="6">
    <location>
        <begin position="146"/>
        <end position="171"/>
    </location>
</feature>
<comment type="subcellular location">
    <subcellularLocation>
        <location evidence="1">Cell membrane</location>
        <topology evidence="1">Multi-pass membrane protein</topology>
    </subcellularLocation>
</comment>
<evidence type="ECO:0000313" key="9">
    <source>
        <dbReference type="EMBL" id="MDD8059673.1"/>
    </source>
</evidence>
<feature type="transmembrane region" description="Helical" evidence="6">
    <location>
        <begin position="422"/>
        <end position="439"/>
    </location>
</feature>
<feature type="domain" description="Putative Na+/H+ antiporter N-terminal" evidence="8">
    <location>
        <begin position="2"/>
        <end position="87"/>
    </location>
</feature>
<evidence type="ECO:0000256" key="4">
    <source>
        <dbReference type="ARBA" id="ARBA00022989"/>
    </source>
</evidence>
<evidence type="ECO:0000256" key="3">
    <source>
        <dbReference type="ARBA" id="ARBA00022692"/>
    </source>
</evidence>
<keyword evidence="10" id="KW-1185">Reference proteome</keyword>
<feature type="transmembrane region" description="Helical" evidence="6">
    <location>
        <begin position="259"/>
        <end position="277"/>
    </location>
</feature>
<name>A0ABT5TN56_9GAMM</name>